<gene>
    <name evidence="15" type="ORF">A6M21_10050</name>
</gene>
<dbReference type="UniPathway" id="UPA00214"/>
<feature type="binding site" evidence="10">
    <location>
        <position position="42"/>
    </location>
    <ligand>
        <name>Zn(2+)</name>
        <dbReference type="ChEBI" id="CHEBI:29105"/>
    </ligand>
</feature>
<comment type="similarity">
    <text evidence="1">Belongs to the galactose-1-phosphate uridylyltransferase type 1 family.</text>
</comment>
<evidence type="ECO:0000256" key="3">
    <source>
        <dbReference type="ARBA" id="ARBA00022695"/>
    </source>
</evidence>
<reference evidence="15 16" key="1">
    <citation type="submission" date="2016-04" db="EMBL/GenBank/DDBJ databases">
        <authorList>
            <person name="Evans L.H."/>
            <person name="Alamgir A."/>
            <person name="Owens N."/>
            <person name="Weber N.D."/>
            <person name="Virtaneva K."/>
            <person name="Barbian K."/>
            <person name="Babar A."/>
            <person name="Rosenke K."/>
        </authorList>
    </citation>
    <scope>NUCLEOTIDE SEQUENCE [LARGE SCALE GENOMIC DNA]</scope>
    <source>
        <strain evidence="15 16">LMa1</strain>
    </source>
</reference>
<sequence length="350" mass="39955">MPEWRKDPLVDRWVVIATERGKRPCDFKVVSDEKKGGRCPMCPGHEKDTPPEVTAFRETGSRPDTPGWWVRVVPNKFPAVRIEAQPGVRRRGVFEVMDGLGAHEVVVETTGHDTGLEFLDERQVEEVIWAWQQRSLDLRKDARFKYIQIFKNFAQTAGASLEHPHSQIVALPMIPPDISEELAGMKRYAQNTGRCLICDLLEQELGEQERIVQESGKFVCIAPYASRFPFEVWIVPREHQHDFGGIRADQVPDLALVLRATLRAIHDSIGRPPYNMVLHTAPVNVADTIHYHWHLEILPRLTVMAGFELGTGYYINPTPPELAAQVLRDQETFCPPPVYQQTEREVTHYV</sequence>
<dbReference type="Gene3D" id="3.30.428.10">
    <property type="entry name" value="HIT-like"/>
    <property type="match status" value="2"/>
</dbReference>
<evidence type="ECO:0000259" key="14">
    <source>
        <dbReference type="Pfam" id="PF02744"/>
    </source>
</evidence>
<keyword evidence="3 15" id="KW-0548">Nucleotidyltransferase</keyword>
<evidence type="ECO:0000256" key="8">
    <source>
        <dbReference type="NCBIfam" id="TIGR00209"/>
    </source>
</evidence>
<evidence type="ECO:0000256" key="12">
    <source>
        <dbReference type="SAM" id="MobiDB-lite"/>
    </source>
</evidence>
<dbReference type="GO" id="GO:0008270">
    <property type="term" value="F:zinc ion binding"/>
    <property type="evidence" value="ECO:0007669"/>
    <property type="project" value="InterPro"/>
</dbReference>
<dbReference type="RefSeq" id="WP_066668184.1">
    <property type="nucleotide sequence ID" value="NZ_LYVF01000158.1"/>
</dbReference>
<dbReference type="PANTHER" id="PTHR42763">
    <property type="entry name" value="ADP-GLUCOSE PHOSPHORYLASE"/>
    <property type="match status" value="1"/>
</dbReference>
<dbReference type="PANTHER" id="PTHR42763:SF1">
    <property type="entry name" value="UDP-GLUCOSE--HEXOSE-1-PHOSPHATE URIDYLYLTRANSFERASE"/>
    <property type="match status" value="1"/>
</dbReference>
<feature type="binding site" evidence="11">
    <location>
        <position position="279"/>
    </location>
    <ligand>
        <name>Fe cation</name>
        <dbReference type="ChEBI" id="CHEBI:24875"/>
    </ligand>
</feature>
<dbReference type="Pfam" id="PF02744">
    <property type="entry name" value="GalP_UDP_tr_C"/>
    <property type="match status" value="1"/>
</dbReference>
<dbReference type="NCBIfam" id="TIGR00209">
    <property type="entry name" value="galT_1"/>
    <property type="match status" value="1"/>
</dbReference>
<evidence type="ECO:0000313" key="16">
    <source>
        <dbReference type="Proteomes" id="UP000078532"/>
    </source>
</evidence>
<accession>A0A1B7LEM2</accession>
<keyword evidence="4 10" id="KW-0479">Metal-binding</keyword>
<dbReference type="EMBL" id="LYVF01000158">
    <property type="protein sequence ID" value="OAT81739.1"/>
    <property type="molecule type" value="Genomic_DNA"/>
</dbReference>
<dbReference type="InterPro" id="IPR001937">
    <property type="entry name" value="GalP_UDPtransf1"/>
</dbReference>
<organism evidence="15 16">
    <name type="scientific">Desulfotomaculum copahuensis</name>
    <dbReference type="NCBI Taxonomy" id="1838280"/>
    <lineage>
        <taxon>Bacteria</taxon>
        <taxon>Bacillati</taxon>
        <taxon>Bacillota</taxon>
        <taxon>Clostridia</taxon>
        <taxon>Eubacteriales</taxon>
        <taxon>Desulfotomaculaceae</taxon>
        <taxon>Desulfotomaculum</taxon>
    </lineage>
</organism>
<feature type="binding site" evidence="11">
    <location>
        <position position="181"/>
    </location>
    <ligand>
        <name>Fe cation</name>
        <dbReference type="ChEBI" id="CHEBI:24875"/>
    </ligand>
</feature>
<evidence type="ECO:0000256" key="9">
    <source>
        <dbReference type="PIRSR" id="PIRSR000808-1"/>
    </source>
</evidence>
<evidence type="ECO:0000256" key="11">
    <source>
        <dbReference type="PIRSR" id="PIRSR000808-4"/>
    </source>
</evidence>
<dbReference type="STRING" id="1838280.A6M21_10050"/>
<name>A0A1B7LEM2_9FIRM</name>
<dbReference type="InterPro" id="IPR036265">
    <property type="entry name" value="HIT-like_sf"/>
</dbReference>
<feature type="binding site" evidence="11">
    <location>
        <position position="292"/>
    </location>
    <ligand>
        <name>Fe cation</name>
        <dbReference type="ChEBI" id="CHEBI:24875"/>
    </ligand>
</feature>
<proteinExistence type="inferred from homology"/>
<keyword evidence="16" id="KW-1185">Reference proteome</keyword>
<evidence type="ECO:0000256" key="4">
    <source>
        <dbReference type="ARBA" id="ARBA00022723"/>
    </source>
</evidence>
<keyword evidence="5 10" id="KW-0862">Zinc</keyword>
<dbReference type="PIRSF" id="PIRSF000808">
    <property type="entry name" value="GalT"/>
    <property type="match status" value="1"/>
</dbReference>
<keyword evidence="7" id="KW-0119">Carbohydrate metabolism</keyword>
<dbReference type="EC" id="2.7.7.12" evidence="8"/>
<dbReference type="AlphaFoldDB" id="A0A1B7LEM2"/>
<evidence type="ECO:0000256" key="6">
    <source>
        <dbReference type="ARBA" id="ARBA00023144"/>
    </source>
</evidence>
<dbReference type="Proteomes" id="UP000078532">
    <property type="component" value="Unassembled WGS sequence"/>
</dbReference>
<dbReference type="Pfam" id="PF01087">
    <property type="entry name" value="GalP_UDP_transf"/>
    <property type="match status" value="1"/>
</dbReference>
<dbReference type="SUPFAM" id="SSF54197">
    <property type="entry name" value="HIT-like"/>
    <property type="match status" value="2"/>
</dbReference>
<keyword evidence="2 15" id="KW-0808">Transferase</keyword>
<evidence type="ECO:0000256" key="2">
    <source>
        <dbReference type="ARBA" id="ARBA00022679"/>
    </source>
</evidence>
<feature type="domain" description="Galactose-1-phosphate uridyl transferase C-terminal" evidence="14">
    <location>
        <begin position="185"/>
        <end position="302"/>
    </location>
</feature>
<evidence type="ECO:0000313" key="15">
    <source>
        <dbReference type="EMBL" id="OAT81739.1"/>
    </source>
</evidence>
<evidence type="ECO:0000256" key="10">
    <source>
        <dbReference type="PIRSR" id="PIRSR000808-3"/>
    </source>
</evidence>
<feature type="domain" description="Galactose-1-phosphate uridyl transferase N-terminal" evidence="13">
    <location>
        <begin position="4"/>
        <end position="175"/>
    </location>
</feature>
<comment type="cofactor">
    <cofactor evidence="10">
        <name>Zn(2+)</name>
        <dbReference type="ChEBI" id="CHEBI:29105"/>
    </cofactor>
    <text evidence="10">Binds 1 zinc ion per subunit.</text>
</comment>
<dbReference type="OrthoDB" id="9769064at2"/>
<feature type="binding site" evidence="10">
    <location>
        <position position="163"/>
    </location>
    <ligand>
        <name>Zn(2+)</name>
        <dbReference type="ChEBI" id="CHEBI:29105"/>
    </ligand>
</feature>
<keyword evidence="11" id="KW-0408">Iron</keyword>
<feature type="binding site" evidence="10">
    <location>
        <position position="112"/>
    </location>
    <ligand>
        <name>Zn(2+)</name>
        <dbReference type="ChEBI" id="CHEBI:29105"/>
    </ligand>
</feature>
<evidence type="ECO:0000259" key="13">
    <source>
        <dbReference type="Pfam" id="PF01087"/>
    </source>
</evidence>
<evidence type="ECO:0000256" key="5">
    <source>
        <dbReference type="ARBA" id="ARBA00022833"/>
    </source>
</evidence>
<dbReference type="InterPro" id="IPR005849">
    <property type="entry name" value="GalP_Utransf_N"/>
</dbReference>
<feature type="binding site" evidence="10">
    <location>
        <position position="39"/>
    </location>
    <ligand>
        <name>Zn(2+)</name>
        <dbReference type="ChEBI" id="CHEBI:29105"/>
    </ligand>
</feature>
<feature type="region of interest" description="Disordered" evidence="12">
    <location>
        <begin position="41"/>
        <end position="60"/>
    </location>
</feature>
<evidence type="ECO:0000256" key="7">
    <source>
        <dbReference type="ARBA" id="ARBA00023277"/>
    </source>
</evidence>
<evidence type="ECO:0000256" key="1">
    <source>
        <dbReference type="ARBA" id="ARBA00010951"/>
    </source>
</evidence>
<dbReference type="InterPro" id="IPR005850">
    <property type="entry name" value="GalP_Utransf_C"/>
</dbReference>
<feature type="active site" description="Tele-UMP-histidine intermediate" evidence="9">
    <location>
        <position position="165"/>
    </location>
</feature>
<dbReference type="InterPro" id="IPR053177">
    <property type="entry name" value="ADP-glucose_phosphorylase"/>
</dbReference>
<keyword evidence="6" id="KW-0299">Galactose metabolism</keyword>
<dbReference type="GO" id="GO:0008108">
    <property type="term" value="F:UDP-glucose:hexose-1-phosphate uridylyltransferase activity"/>
    <property type="evidence" value="ECO:0007669"/>
    <property type="project" value="UniProtKB-UniRule"/>
</dbReference>
<protein>
    <recommendedName>
        <fullName evidence="8">Galactose-1-phosphate uridylyltransferase</fullName>
        <ecNumber evidence="8">2.7.7.12</ecNumber>
    </recommendedName>
</protein>
<dbReference type="GO" id="GO:0006012">
    <property type="term" value="P:galactose metabolic process"/>
    <property type="evidence" value="ECO:0007669"/>
    <property type="project" value="UniProtKB-UniRule"/>
</dbReference>
<comment type="caution">
    <text evidence="15">The sequence shown here is derived from an EMBL/GenBank/DDBJ whole genome shotgun (WGS) entry which is preliminary data.</text>
</comment>
<feature type="binding site" evidence="11">
    <location>
        <position position="290"/>
    </location>
    <ligand>
        <name>Fe cation</name>
        <dbReference type="ChEBI" id="CHEBI:24875"/>
    </ligand>
</feature>
<comment type="cofactor">
    <cofactor evidence="11">
        <name>Fe cation</name>
        <dbReference type="ChEBI" id="CHEBI:24875"/>
    </cofactor>
    <text evidence="11">Binds 1 Fe cation per subunit.</text>
</comment>